<feature type="region of interest" description="Disordered" evidence="1">
    <location>
        <begin position="242"/>
        <end position="294"/>
    </location>
</feature>
<evidence type="ECO:0000256" key="1">
    <source>
        <dbReference type="SAM" id="MobiDB-lite"/>
    </source>
</evidence>
<dbReference type="InterPro" id="IPR051678">
    <property type="entry name" value="AGP_Transferase"/>
</dbReference>
<name>A0A9P8J0B3_AURME</name>
<evidence type="ECO:0000259" key="2">
    <source>
        <dbReference type="Pfam" id="PF01636"/>
    </source>
</evidence>
<evidence type="ECO:0000313" key="3">
    <source>
        <dbReference type="EMBL" id="KAG9681132.1"/>
    </source>
</evidence>
<dbReference type="Proteomes" id="UP000779574">
    <property type="component" value="Unassembled WGS sequence"/>
</dbReference>
<sequence length="363" mass="41091">MNEIQRAGYVVVDDCTAPPFDNVADYMKHLLQQNMTHLYKQRNSVDDEEDARSKFILRRRLQALVPHLTSEFDSGPFTLFCDDVHPRNILVDENTYKITAIIDWEWTYAAPHDFLVTPPSWLILSSPTSWIGSDEVKFKKQFTLFLRALEDAESRREKDLALEKPDERRISIAMRQNYENGTFWLVQLLLQCFNFDGDALWPRLEPFLRERGLLEVGIPDEKEVEDFVAIKMRDLHAYKEELQKKSSEQRAEAEVDPKPPASECASGSTNDDAAAATKPLDEHHESSQTHLGDLEPTTVLSKFLSDQAISSAGVCTDDHLVSLNAQGKSNTDTSDSSSTQTSEREDEHGSSHAVGMQSGDVQE</sequence>
<comment type="caution">
    <text evidence="3">The sequence shown here is derived from an EMBL/GenBank/DDBJ whole genome shotgun (WGS) entry which is preliminary data.</text>
</comment>
<gene>
    <name evidence="3" type="ORF">KCU76_g14702</name>
</gene>
<dbReference type="PANTHER" id="PTHR21310:SF37">
    <property type="entry name" value="AMINOGLYCOSIDE PHOSPHOTRANSFERASE DOMAIN-CONTAINING PROTEIN"/>
    <property type="match status" value="1"/>
</dbReference>
<protein>
    <recommendedName>
        <fullName evidence="2">Aminoglycoside phosphotransferase domain-containing protein</fullName>
    </recommendedName>
</protein>
<dbReference type="Pfam" id="PF01636">
    <property type="entry name" value="APH"/>
    <property type="match status" value="1"/>
</dbReference>
<accession>A0A9P8J0B3</accession>
<feature type="non-terminal residue" evidence="3">
    <location>
        <position position="363"/>
    </location>
</feature>
<dbReference type="EMBL" id="JAHFXF010000908">
    <property type="protein sequence ID" value="KAG9681132.1"/>
    <property type="molecule type" value="Genomic_DNA"/>
</dbReference>
<dbReference type="SUPFAM" id="SSF56112">
    <property type="entry name" value="Protein kinase-like (PK-like)"/>
    <property type="match status" value="1"/>
</dbReference>
<dbReference type="OrthoDB" id="5412996at2759"/>
<proteinExistence type="predicted"/>
<dbReference type="Gene3D" id="3.90.1200.10">
    <property type="match status" value="1"/>
</dbReference>
<organism evidence="3 4">
    <name type="scientific">Aureobasidium melanogenum</name>
    <name type="common">Aureobasidium pullulans var. melanogenum</name>
    <dbReference type="NCBI Taxonomy" id="46634"/>
    <lineage>
        <taxon>Eukaryota</taxon>
        <taxon>Fungi</taxon>
        <taxon>Dikarya</taxon>
        <taxon>Ascomycota</taxon>
        <taxon>Pezizomycotina</taxon>
        <taxon>Dothideomycetes</taxon>
        <taxon>Dothideomycetidae</taxon>
        <taxon>Dothideales</taxon>
        <taxon>Saccotheciaceae</taxon>
        <taxon>Aureobasidium</taxon>
    </lineage>
</organism>
<feature type="compositionally biased region" description="Low complexity" evidence="1">
    <location>
        <begin position="329"/>
        <end position="341"/>
    </location>
</feature>
<dbReference type="InterPro" id="IPR002575">
    <property type="entry name" value="Aminoglycoside_PTrfase"/>
</dbReference>
<dbReference type="PANTHER" id="PTHR21310">
    <property type="entry name" value="AMINOGLYCOSIDE PHOSPHOTRANSFERASE-RELATED-RELATED"/>
    <property type="match status" value="1"/>
</dbReference>
<feature type="region of interest" description="Disordered" evidence="1">
    <location>
        <begin position="323"/>
        <end position="363"/>
    </location>
</feature>
<feature type="compositionally biased region" description="Basic and acidic residues" evidence="1">
    <location>
        <begin position="242"/>
        <end position="257"/>
    </location>
</feature>
<evidence type="ECO:0000313" key="4">
    <source>
        <dbReference type="Proteomes" id="UP000779574"/>
    </source>
</evidence>
<dbReference type="InterPro" id="IPR011009">
    <property type="entry name" value="Kinase-like_dom_sf"/>
</dbReference>
<feature type="domain" description="Aminoglycoside phosphotransferase" evidence="2">
    <location>
        <begin position="43"/>
        <end position="105"/>
    </location>
</feature>
<reference evidence="3" key="2">
    <citation type="submission" date="2021-08" db="EMBL/GenBank/DDBJ databases">
        <authorList>
            <person name="Gostincar C."/>
            <person name="Sun X."/>
            <person name="Song Z."/>
            <person name="Gunde-Cimerman N."/>
        </authorList>
    </citation>
    <scope>NUCLEOTIDE SEQUENCE</scope>
    <source>
        <strain evidence="3">EXF-9911</strain>
    </source>
</reference>
<reference evidence="3" key="1">
    <citation type="journal article" date="2021" name="J Fungi (Basel)">
        <title>Virulence traits and population genomics of the black yeast Aureobasidium melanogenum.</title>
        <authorList>
            <person name="Cernosa A."/>
            <person name="Sun X."/>
            <person name="Gostincar C."/>
            <person name="Fang C."/>
            <person name="Gunde-Cimerman N."/>
            <person name="Song Z."/>
        </authorList>
    </citation>
    <scope>NUCLEOTIDE SEQUENCE</scope>
    <source>
        <strain evidence="3">EXF-9911</strain>
    </source>
</reference>
<dbReference type="AlphaFoldDB" id="A0A9P8J0B3"/>